<evidence type="ECO:0000259" key="4">
    <source>
        <dbReference type="Pfam" id="PF23247"/>
    </source>
</evidence>
<name>R0GWA7_9BRAS</name>
<dbReference type="PANTHER" id="PTHR36766:SF30">
    <property type="entry name" value="TIR-NBS TYPE DISEASE RESISTANCE PROTEIN-RELATED"/>
    <property type="match status" value="1"/>
</dbReference>
<proteinExistence type="predicted"/>
<evidence type="ECO:0000259" key="3">
    <source>
        <dbReference type="Pfam" id="PF00931"/>
    </source>
</evidence>
<accession>R0GWA7</accession>
<organism evidence="5 6">
    <name type="scientific">Capsella rubella</name>
    <dbReference type="NCBI Taxonomy" id="81985"/>
    <lineage>
        <taxon>Eukaryota</taxon>
        <taxon>Viridiplantae</taxon>
        <taxon>Streptophyta</taxon>
        <taxon>Embryophyta</taxon>
        <taxon>Tracheophyta</taxon>
        <taxon>Spermatophyta</taxon>
        <taxon>Magnoliopsida</taxon>
        <taxon>eudicotyledons</taxon>
        <taxon>Gunneridae</taxon>
        <taxon>Pentapetalae</taxon>
        <taxon>rosids</taxon>
        <taxon>malvids</taxon>
        <taxon>Brassicales</taxon>
        <taxon>Brassicaceae</taxon>
        <taxon>Camelineae</taxon>
        <taxon>Capsella</taxon>
    </lineage>
</organism>
<dbReference type="Proteomes" id="UP000029121">
    <property type="component" value="Unassembled WGS sequence"/>
</dbReference>
<dbReference type="InterPro" id="IPR032675">
    <property type="entry name" value="LRR_dom_sf"/>
</dbReference>
<dbReference type="InterPro" id="IPR027417">
    <property type="entry name" value="P-loop_NTPase"/>
</dbReference>
<dbReference type="Pfam" id="PF00931">
    <property type="entry name" value="NB-ARC"/>
    <property type="match status" value="1"/>
</dbReference>
<dbReference type="SUPFAM" id="SSF52058">
    <property type="entry name" value="L domain-like"/>
    <property type="match status" value="2"/>
</dbReference>
<gene>
    <name evidence="5" type="ORF">CARUB_v10004009mg</name>
</gene>
<evidence type="ECO:0000313" key="6">
    <source>
        <dbReference type="Proteomes" id="UP000029121"/>
    </source>
</evidence>
<evidence type="ECO:0000313" key="5">
    <source>
        <dbReference type="EMBL" id="EOA15433.1"/>
    </source>
</evidence>
<feature type="region of interest" description="Disordered" evidence="2">
    <location>
        <begin position="1197"/>
        <end position="1220"/>
    </location>
</feature>
<dbReference type="SUPFAM" id="SSF52047">
    <property type="entry name" value="RNI-like"/>
    <property type="match status" value="1"/>
</dbReference>
<feature type="domain" description="NB-ARC" evidence="3">
    <location>
        <begin position="22"/>
        <end position="201"/>
    </location>
</feature>
<dbReference type="Gene3D" id="3.40.50.300">
    <property type="entry name" value="P-loop containing nucleotide triphosphate hydrolases"/>
    <property type="match status" value="1"/>
</dbReference>
<feature type="non-terminal residue" evidence="5">
    <location>
        <position position="1"/>
    </location>
</feature>
<dbReference type="PANTHER" id="PTHR36766">
    <property type="entry name" value="PLANT BROAD-SPECTRUM MILDEW RESISTANCE PROTEIN RPW8"/>
    <property type="match status" value="1"/>
</dbReference>
<dbReference type="GO" id="GO:0043531">
    <property type="term" value="F:ADP binding"/>
    <property type="evidence" value="ECO:0007669"/>
    <property type="project" value="InterPro"/>
</dbReference>
<feature type="compositionally biased region" description="Low complexity" evidence="2">
    <location>
        <begin position="1205"/>
        <end position="1220"/>
    </location>
</feature>
<dbReference type="EMBL" id="KB870811">
    <property type="protein sequence ID" value="EOA15433.1"/>
    <property type="molecule type" value="Genomic_DNA"/>
</dbReference>
<dbReference type="InterPro" id="IPR002182">
    <property type="entry name" value="NB-ARC"/>
</dbReference>
<reference evidence="6" key="1">
    <citation type="journal article" date="2013" name="Nat. Genet.">
        <title>The Capsella rubella genome and the genomic consequences of rapid mating system evolution.</title>
        <authorList>
            <person name="Slotte T."/>
            <person name="Hazzouri K.M."/>
            <person name="Agren J.A."/>
            <person name="Koenig D."/>
            <person name="Maumus F."/>
            <person name="Guo Y.L."/>
            <person name="Steige K."/>
            <person name="Platts A.E."/>
            <person name="Escobar J.S."/>
            <person name="Newman L.K."/>
            <person name="Wang W."/>
            <person name="Mandakova T."/>
            <person name="Vello E."/>
            <person name="Smith L.M."/>
            <person name="Henz S.R."/>
            <person name="Steffen J."/>
            <person name="Takuno S."/>
            <person name="Brandvain Y."/>
            <person name="Coop G."/>
            <person name="Andolfatto P."/>
            <person name="Hu T.T."/>
            <person name="Blanchette M."/>
            <person name="Clark R.M."/>
            <person name="Quesneville H."/>
            <person name="Nordborg M."/>
            <person name="Gaut B.S."/>
            <person name="Lysak M.A."/>
            <person name="Jenkins J."/>
            <person name="Grimwood J."/>
            <person name="Chapman J."/>
            <person name="Prochnik S."/>
            <person name="Shu S."/>
            <person name="Rokhsar D."/>
            <person name="Schmutz J."/>
            <person name="Weigel D."/>
            <person name="Wright S.I."/>
        </authorList>
    </citation>
    <scope>NUCLEOTIDE SEQUENCE [LARGE SCALE GENOMIC DNA]</scope>
    <source>
        <strain evidence="6">cv. Monte Gargano</strain>
    </source>
</reference>
<evidence type="ECO:0000256" key="1">
    <source>
        <dbReference type="ARBA" id="ARBA00022821"/>
    </source>
</evidence>
<dbReference type="SUPFAM" id="SSF52540">
    <property type="entry name" value="P-loop containing nucleoside triphosphate hydrolases"/>
    <property type="match status" value="1"/>
</dbReference>
<dbReference type="OrthoDB" id="122245at2759"/>
<keyword evidence="1" id="KW-0611">Plant defense</keyword>
<dbReference type="PRINTS" id="PR00364">
    <property type="entry name" value="DISEASERSIST"/>
</dbReference>
<feature type="domain" description="Disease resistance protein At4g27190-like leucine-rich repeats" evidence="4">
    <location>
        <begin position="1042"/>
        <end position="1114"/>
    </location>
</feature>
<dbReference type="KEGG" id="crb:17879984"/>
<dbReference type="eggNOG" id="KOG0440">
    <property type="taxonomic scope" value="Eukaryota"/>
</dbReference>
<dbReference type="Pfam" id="PF23247">
    <property type="entry name" value="LRR_RPS2"/>
    <property type="match status" value="1"/>
</dbReference>
<dbReference type="GO" id="GO:0006952">
    <property type="term" value="P:defense response"/>
    <property type="evidence" value="ECO:0007669"/>
    <property type="project" value="UniProtKB-KW"/>
</dbReference>
<dbReference type="InterPro" id="IPR057135">
    <property type="entry name" value="At4g27190-like_LRR"/>
</dbReference>
<dbReference type="AlphaFoldDB" id="R0GWA7"/>
<sequence>RKLQRKRKTKRAIQEMAKKNETSRDEIVNKIMESLGPDGVASRTVLVGEAGIGKTWLAKEVSKRVIQESYNVLWLHLNKRIEDVKSLYENLASQLSLIYEFEEGEGPDELDYSVETLEEKITQEMSSHKKNNLLLILDDEGSMTTENHVMKELNLQNFLKLHYSTTVKTLVTKRDEKEEKESTTIKVPPLTEMESLDLLHNSKDLLASFTNEDWLVLLQRLCDDGEIKKPTLMSCILSKSKGLPAAIVVLTKSLDNIKSLSAKQRKIFKELILSSDSLDAAAACKNAIDRRLYNPVLRLSYELLKLDDTVKRPVIACFWHILDFYNYSGCAYYRDLIVHWMLEGYFDPVKSVEKAYQEGHSILMDFMNRGILKIQEDNIVVPEFAMNNLLDLQDCGFFGRSSLGFDRVYGGDKRKGLGKIILIDDMIQTIQSKQKKITSIIVSGNRLRREVHGKFFEKPEMQDLEVVVLFEPTFEDLVQSLSKRKKLRVLVLRDCDLIQNIDELTSLERLHVLEVSGASSLDNIPDDFFKNMTQLQSINLSGLAIKSSPSTIENLSMLRCFILRDCSELQDLPNFNVATTKLEVIDIHGARKLESYFDKVKDWRYYKGKNKNFAHLQQLEHLDFSDTQIIRLPIFHSKDSTNDFSKMPSLTRLLLRNCTRLKRLPQLKPLTKLQILDASGATSLVEMLEVCLEDKNELRILDISKTTLPELADTIAGVVHLNQLLLKNCSQIEELPSIESLTHLEVFDVSGCNKLKKIDGSFGKMSYLHKVNLSETNLGKLPNKIPELSNLKELIIRNCLKLKTLPNLEKLTQLEIFDVSGSTELDIIEGSFENMPYLYRVNLSGTNLSELPNKISELSNLQELILRNCSKLKALPNLEKLTHLEIFDVSGSTDLEKIEGSFESMSYLCEVNLSGTKLKTFPELPKQSILCSSKRIVLADSTCLERDEWSQIKECLTTNSEGSIISKVAEKTCKKGDKLVYHGDRYRVLDPEVPLGVDIVDINKPMNLGKEYIAKAEYVSISENGSQNVSSIFHEFQMSSVKGCWVERCKDMEILFESDEKQEKDKSSSSSLENLWISNLPLLKSLYNSNGGFIFKNLKKLSVDCCPSIKSLFPEIPENLEILRVKFCDNLERLFEVEAGELLKLHKLHLLDLPVLSIVGAKLPNLVKYTIVKCPNLKVKEDELRLGTRITGEISEDQPHKFIGPETQTPTQPTEATSTV</sequence>
<keyword evidence="6" id="KW-1185">Reference proteome</keyword>
<evidence type="ECO:0000256" key="2">
    <source>
        <dbReference type="SAM" id="MobiDB-lite"/>
    </source>
</evidence>
<dbReference type="Gene3D" id="3.80.10.10">
    <property type="entry name" value="Ribonuclease Inhibitor"/>
    <property type="match status" value="4"/>
</dbReference>
<protein>
    <submittedName>
        <fullName evidence="5">Uncharacterized protein</fullName>
    </submittedName>
</protein>